<reference evidence="2 3" key="1">
    <citation type="submission" date="2014-04" db="EMBL/GenBank/DDBJ databases">
        <authorList>
            <consortium name="DOE Joint Genome Institute"/>
            <person name="Kuo A."/>
            <person name="Kohler A."/>
            <person name="Nagy L.G."/>
            <person name="Floudas D."/>
            <person name="Copeland A."/>
            <person name="Barry K.W."/>
            <person name="Cichocki N."/>
            <person name="Veneault-Fourrey C."/>
            <person name="LaButti K."/>
            <person name="Lindquist E.A."/>
            <person name="Lipzen A."/>
            <person name="Lundell T."/>
            <person name="Morin E."/>
            <person name="Murat C."/>
            <person name="Sun H."/>
            <person name="Tunlid A."/>
            <person name="Henrissat B."/>
            <person name="Grigoriev I.V."/>
            <person name="Hibbett D.S."/>
            <person name="Martin F."/>
            <person name="Nordberg H.P."/>
            <person name="Cantor M.N."/>
            <person name="Hua S.X."/>
        </authorList>
    </citation>
    <scope>NUCLEOTIDE SEQUENCE [LARGE SCALE GENOMIC DNA]</scope>
    <source>
        <strain evidence="2 3">LaAM-08-1</strain>
    </source>
</reference>
<dbReference type="Proteomes" id="UP000054477">
    <property type="component" value="Unassembled WGS sequence"/>
</dbReference>
<keyword evidence="1" id="KW-0175">Coiled coil</keyword>
<dbReference type="Gene3D" id="3.80.10.10">
    <property type="entry name" value="Ribonuclease Inhibitor"/>
    <property type="match status" value="1"/>
</dbReference>
<dbReference type="AlphaFoldDB" id="A0A0C9X796"/>
<feature type="coiled-coil region" evidence="1">
    <location>
        <begin position="21"/>
        <end position="48"/>
    </location>
</feature>
<evidence type="ECO:0000313" key="2">
    <source>
        <dbReference type="EMBL" id="KIJ97238.1"/>
    </source>
</evidence>
<evidence type="ECO:0000256" key="1">
    <source>
        <dbReference type="SAM" id="Coils"/>
    </source>
</evidence>
<evidence type="ECO:0008006" key="4">
    <source>
        <dbReference type="Google" id="ProtNLM"/>
    </source>
</evidence>
<dbReference type="OrthoDB" id="2847640at2759"/>
<accession>A0A0C9X796</accession>
<dbReference type="HOGENOM" id="CLU_018544_14_2_1"/>
<reference evidence="3" key="2">
    <citation type="submission" date="2015-01" db="EMBL/GenBank/DDBJ databases">
        <title>Evolutionary Origins and Diversification of the Mycorrhizal Mutualists.</title>
        <authorList>
            <consortium name="DOE Joint Genome Institute"/>
            <consortium name="Mycorrhizal Genomics Consortium"/>
            <person name="Kohler A."/>
            <person name="Kuo A."/>
            <person name="Nagy L.G."/>
            <person name="Floudas D."/>
            <person name="Copeland A."/>
            <person name="Barry K.W."/>
            <person name="Cichocki N."/>
            <person name="Veneault-Fourrey C."/>
            <person name="LaButti K."/>
            <person name="Lindquist E.A."/>
            <person name="Lipzen A."/>
            <person name="Lundell T."/>
            <person name="Morin E."/>
            <person name="Murat C."/>
            <person name="Riley R."/>
            <person name="Ohm R."/>
            <person name="Sun H."/>
            <person name="Tunlid A."/>
            <person name="Henrissat B."/>
            <person name="Grigoriev I.V."/>
            <person name="Hibbett D.S."/>
            <person name="Martin F."/>
        </authorList>
    </citation>
    <scope>NUCLEOTIDE SEQUENCE [LARGE SCALE GENOMIC DNA]</scope>
    <source>
        <strain evidence="3">LaAM-08-1</strain>
    </source>
</reference>
<gene>
    <name evidence="2" type="ORF">K443DRAFT_257735</name>
</gene>
<organism evidence="2 3">
    <name type="scientific">Laccaria amethystina LaAM-08-1</name>
    <dbReference type="NCBI Taxonomy" id="1095629"/>
    <lineage>
        <taxon>Eukaryota</taxon>
        <taxon>Fungi</taxon>
        <taxon>Dikarya</taxon>
        <taxon>Basidiomycota</taxon>
        <taxon>Agaricomycotina</taxon>
        <taxon>Agaricomycetes</taxon>
        <taxon>Agaricomycetidae</taxon>
        <taxon>Agaricales</taxon>
        <taxon>Agaricineae</taxon>
        <taxon>Hydnangiaceae</taxon>
        <taxon>Laccaria</taxon>
    </lineage>
</organism>
<name>A0A0C9X796_9AGAR</name>
<sequence length="497" mass="57287">MAEGLDHSENAKTKNGLLLQMAAVESEIAQTQAVLLKQQEERRRLRSQLNSLSPINQLPAEIKTEIFYRTLGPLTSSELAGEEEEGGEGETPLFLGKICQSFRYFVWSTPILWTTIRLWLTKARYVAQTDLLRDWLPRTANYPISFSLDTIEGLQSWIRYPPVEILTLLASVSLQWKEVRLLFPHTAYQCFDANPGVEKSLPLLTAANAYLTIERQLDLSMAPQLSVLHLNNFSRADVLAPWHQLRELSTDTCTLDEIRIILLKAPQIIRCTFKGINPDMSNNPLDIGVLVLEHLEYLKLDFYPIHSPASWILQQVKFPSLREVSLTGRFGSMREKFLLQIVKPFCSSKLLEIFTFYNTKKLNNRVLTQILENIPSVKDLSLEIWEDSSGDEFFSEELLQRLYSLHADILLPNLQHFTYRGSTSLTEHMHLFRDVLVYRFRQRDLQLVEVDSEQRTVSQIQSVDVMSFSHFVISPDIQEELDTLRRDGLELSITHYT</sequence>
<dbReference type="InterPro" id="IPR032675">
    <property type="entry name" value="LRR_dom_sf"/>
</dbReference>
<keyword evidence="3" id="KW-1185">Reference proteome</keyword>
<dbReference type="EMBL" id="KN838699">
    <property type="protein sequence ID" value="KIJ97238.1"/>
    <property type="molecule type" value="Genomic_DNA"/>
</dbReference>
<protein>
    <recommendedName>
        <fullName evidence="4">F-box domain-containing protein</fullName>
    </recommendedName>
</protein>
<proteinExistence type="predicted"/>
<evidence type="ECO:0000313" key="3">
    <source>
        <dbReference type="Proteomes" id="UP000054477"/>
    </source>
</evidence>